<keyword evidence="1" id="KW-0805">Transcription regulation</keyword>
<proteinExistence type="predicted"/>
<dbReference type="SUPFAM" id="SSF46785">
    <property type="entry name" value="Winged helix' DNA-binding domain"/>
    <property type="match status" value="1"/>
</dbReference>
<keyword evidence="2 5" id="KW-0238">DNA-binding</keyword>
<dbReference type="GO" id="GO:0003700">
    <property type="term" value="F:DNA-binding transcription factor activity"/>
    <property type="evidence" value="ECO:0007669"/>
    <property type="project" value="InterPro"/>
</dbReference>
<gene>
    <name evidence="5" type="ORF">SAMN02745912_01391</name>
</gene>
<protein>
    <submittedName>
        <fullName evidence="5">DNA-binding transcriptional regulator, MarR family</fullName>
    </submittedName>
</protein>
<sequence length="144" mass="16620">MITEDDIRLIEGVAIKIRRKLDGLEKDKELCEELCNLTKKEKHTIFAISDKGNKTMGEIAENLGVTVSTPTTTINRLIEKGYVCRDIGKEDRRKVLVSLTDEGKKLYKQMLNMRIKNLEIIFETLSDIELDMFRKLMKKLNSTL</sequence>
<dbReference type="InterPro" id="IPR036388">
    <property type="entry name" value="WH-like_DNA-bd_sf"/>
</dbReference>
<evidence type="ECO:0000256" key="2">
    <source>
        <dbReference type="ARBA" id="ARBA00023125"/>
    </source>
</evidence>
<dbReference type="InterPro" id="IPR036390">
    <property type="entry name" value="WH_DNA-bd_sf"/>
</dbReference>
<dbReference type="Proteomes" id="UP000184465">
    <property type="component" value="Unassembled WGS sequence"/>
</dbReference>
<dbReference type="GO" id="GO:0003677">
    <property type="term" value="F:DNA binding"/>
    <property type="evidence" value="ECO:0007669"/>
    <property type="project" value="UniProtKB-KW"/>
</dbReference>
<dbReference type="PRINTS" id="PR00598">
    <property type="entry name" value="HTHMARR"/>
</dbReference>
<evidence type="ECO:0000256" key="3">
    <source>
        <dbReference type="ARBA" id="ARBA00023163"/>
    </source>
</evidence>
<evidence type="ECO:0000256" key="1">
    <source>
        <dbReference type="ARBA" id="ARBA00023015"/>
    </source>
</evidence>
<evidence type="ECO:0000313" key="6">
    <source>
        <dbReference type="Proteomes" id="UP000184465"/>
    </source>
</evidence>
<dbReference type="PANTHER" id="PTHR42756:SF1">
    <property type="entry name" value="TRANSCRIPTIONAL REPRESSOR OF EMRAB OPERON"/>
    <property type="match status" value="1"/>
</dbReference>
<dbReference type="InterPro" id="IPR000835">
    <property type="entry name" value="HTH_MarR-typ"/>
</dbReference>
<dbReference type="Pfam" id="PF01047">
    <property type="entry name" value="MarR"/>
    <property type="match status" value="1"/>
</dbReference>
<evidence type="ECO:0000313" key="5">
    <source>
        <dbReference type="EMBL" id="SHJ86324.1"/>
    </source>
</evidence>
<feature type="domain" description="HTH marR-type" evidence="4">
    <location>
        <begin position="3"/>
        <end position="142"/>
    </location>
</feature>
<dbReference type="RefSeq" id="WP_084111800.1">
    <property type="nucleotide sequence ID" value="NZ_FRAG01000012.1"/>
</dbReference>
<accession>A0A1M6MSA4</accession>
<dbReference type="STRING" id="1121301.SAMN02745912_01391"/>
<keyword evidence="3" id="KW-0804">Transcription</keyword>
<dbReference type="PROSITE" id="PS50995">
    <property type="entry name" value="HTH_MARR_2"/>
    <property type="match status" value="1"/>
</dbReference>
<dbReference type="EMBL" id="FRAG01000012">
    <property type="protein sequence ID" value="SHJ86324.1"/>
    <property type="molecule type" value="Genomic_DNA"/>
</dbReference>
<keyword evidence="6" id="KW-1185">Reference proteome</keyword>
<dbReference type="PANTHER" id="PTHR42756">
    <property type="entry name" value="TRANSCRIPTIONAL REGULATOR, MARR"/>
    <property type="match status" value="1"/>
</dbReference>
<name>A0A1M6MSA4_PARC5</name>
<organism evidence="5 6">
    <name type="scientific">Paramaledivibacter caminithermalis (strain DSM 15212 / CIP 107654 / DViRD3)</name>
    <name type="common">Clostridium caminithermale</name>
    <dbReference type="NCBI Taxonomy" id="1121301"/>
    <lineage>
        <taxon>Bacteria</taxon>
        <taxon>Bacillati</taxon>
        <taxon>Bacillota</taxon>
        <taxon>Clostridia</taxon>
        <taxon>Peptostreptococcales</taxon>
        <taxon>Caminicellaceae</taxon>
        <taxon>Paramaledivibacter</taxon>
    </lineage>
</organism>
<evidence type="ECO:0000259" key="4">
    <source>
        <dbReference type="PROSITE" id="PS50995"/>
    </source>
</evidence>
<reference evidence="6" key="1">
    <citation type="submission" date="2016-11" db="EMBL/GenBank/DDBJ databases">
        <authorList>
            <person name="Varghese N."/>
            <person name="Submissions S."/>
        </authorList>
    </citation>
    <scope>NUCLEOTIDE SEQUENCE [LARGE SCALE GENOMIC DNA]</scope>
    <source>
        <strain evidence="6">DSM 15212 / CIP 107654 / DViRD3</strain>
    </source>
</reference>
<dbReference type="Gene3D" id="1.10.10.10">
    <property type="entry name" value="Winged helix-like DNA-binding domain superfamily/Winged helix DNA-binding domain"/>
    <property type="match status" value="1"/>
</dbReference>
<dbReference type="SMART" id="SM00347">
    <property type="entry name" value="HTH_MARR"/>
    <property type="match status" value="1"/>
</dbReference>
<dbReference type="AlphaFoldDB" id="A0A1M6MSA4"/>
<dbReference type="OrthoDB" id="5461037at2"/>